<feature type="domain" description="Phosphodiester glycosidase" evidence="2">
    <location>
        <begin position="76"/>
        <end position="223"/>
    </location>
</feature>
<protein>
    <submittedName>
        <fullName evidence="3">Phosphodiester glycosidase family protein</fullName>
    </submittedName>
</protein>
<feature type="region of interest" description="Disordered" evidence="1">
    <location>
        <begin position="249"/>
        <end position="274"/>
    </location>
</feature>
<dbReference type="InterPro" id="IPR018711">
    <property type="entry name" value="NAGPA"/>
</dbReference>
<keyword evidence="3" id="KW-0326">Glycosidase</keyword>
<evidence type="ECO:0000259" key="2">
    <source>
        <dbReference type="Pfam" id="PF09992"/>
    </source>
</evidence>
<dbReference type="Pfam" id="PF09992">
    <property type="entry name" value="NAGPA"/>
    <property type="match status" value="1"/>
</dbReference>
<dbReference type="RefSeq" id="WP_379538959.1">
    <property type="nucleotide sequence ID" value="NZ_JBHSDR010000006.1"/>
</dbReference>
<reference evidence="4" key="1">
    <citation type="journal article" date="2019" name="Int. J. Syst. Evol. Microbiol.">
        <title>The Global Catalogue of Microorganisms (GCM) 10K type strain sequencing project: providing services to taxonomists for standard genome sequencing and annotation.</title>
        <authorList>
            <consortium name="The Broad Institute Genomics Platform"/>
            <consortium name="The Broad Institute Genome Sequencing Center for Infectious Disease"/>
            <person name="Wu L."/>
            <person name="Ma J."/>
        </authorList>
    </citation>
    <scope>NUCLEOTIDE SEQUENCE [LARGE SCALE GENOMIC DNA]</scope>
    <source>
        <strain evidence="4">CGMCC 1.12989</strain>
    </source>
</reference>
<dbReference type="GO" id="GO:0016798">
    <property type="term" value="F:hydrolase activity, acting on glycosyl bonds"/>
    <property type="evidence" value="ECO:0007669"/>
    <property type="project" value="UniProtKB-KW"/>
</dbReference>
<organism evidence="3 4">
    <name type="scientific">Novosphingobium tardum</name>
    <dbReference type="NCBI Taxonomy" id="1538021"/>
    <lineage>
        <taxon>Bacteria</taxon>
        <taxon>Pseudomonadati</taxon>
        <taxon>Pseudomonadota</taxon>
        <taxon>Alphaproteobacteria</taxon>
        <taxon>Sphingomonadales</taxon>
        <taxon>Sphingomonadaceae</taxon>
        <taxon>Novosphingobium</taxon>
    </lineage>
</organism>
<proteinExistence type="predicted"/>
<evidence type="ECO:0000313" key="4">
    <source>
        <dbReference type="Proteomes" id="UP001595828"/>
    </source>
</evidence>
<dbReference type="EMBL" id="JBHSDR010000006">
    <property type="protein sequence ID" value="MFC4295486.1"/>
    <property type="molecule type" value="Genomic_DNA"/>
</dbReference>
<sequence>MAMLPLGACGDSGALPDRSNTSRVACVAESFEGSDFIHCTARPGRNSIRTVLNGPSGQPLRDLGRLAETMGTRAQNVVFAMNGGIYDEVGQPIGYYVEDGKRLHKLNRAEGGGNFGLVPNGVFSVEADGWHVRSADSFAREVKRRPQYATQSEPMLVISGKLHPRIAENGESLHIRNGVGVDAKGRAHFVISESAVSFGRIARYFRDRLGCPNALYLDGSVSSLWDPASERIDRRVPLGPLLVVEKADAAASHPRERARMAAPTSLLSPTPSAS</sequence>
<keyword evidence="3" id="KW-0378">Hydrolase</keyword>
<evidence type="ECO:0000313" key="3">
    <source>
        <dbReference type="EMBL" id="MFC4295486.1"/>
    </source>
</evidence>
<feature type="compositionally biased region" description="Basic and acidic residues" evidence="1">
    <location>
        <begin position="249"/>
        <end position="259"/>
    </location>
</feature>
<evidence type="ECO:0000256" key="1">
    <source>
        <dbReference type="SAM" id="MobiDB-lite"/>
    </source>
</evidence>
<gene>
    <name evidence="3" type="ORF">ACFO0A_10515</name>
</gene>
<name>A0ABV8RTD5_9SPHN</name>
<feature type="compositionally biased region" description="Low complexity" evidence="1">
    <location>
        <begin position="261"/>
        <end position="274"/>
    </location>
</feature>
<keyword evidence="4" id="KW-1185">Reference proteome</keyword>
<accession>A0ABV8RTD5</accession>
<dbReference type="Proteomes" id="UP001595828">
    <property type="component" value="Unassembled WGS sequence"/>
</dbReference>
<comment type="caution">
    <text evidence="3">The sequence shown here is derived from an EMBL/GenBank/DDBJ whole genome shotgun (WGS) entry which is preliminary data.</text>
</comment>